<keyword evidence="4" id="KW-1185">Reference proteome</keyword>
<evidence type="ECO:0000256" key="1">
    <source>
        <dbReference type="ARBA" id="ARBA00022723"/>
    </source>
</evidence>
<proteinExistence type="predicted"/>
<organism evidence="3 4">
    <name type="scientific">Ornithinimicrobium pekingense</name>
    <dbReference type="NCBI Taxonomy" id="384677"/>
    <lineage>
        <taxon>Bacteria</taxon>
        <taxon>Bacillati</taxon>
        <taxon>Actinomycetota</taxon>
        <taxon>Actinomycetes</taxon>
        <taxon>Micrococcales</taxon>
        <taxon>Ornithinimicrobiaceae</taxon>
        <taxon>Ornithinimicrobium</taxon>
    </lineage>
</organism>
<evidence type="ECO:0000313" key="4">
    <source>
        <dbReference type="Proteomes" id="UP000662111"/>
    </source>
</evidence>
<accession>A0ABQ2F7C6</accession>
<comment type="caution">
    <text evidence="3">The sequence shown here is derived from an EMBL/GenBank/DDBJ whole genome shotgun (WGS) entry which is preliminary data.</text>
</comment>
<evidence type="ECO:0000256" key="2">
    <source>
        <dbReference type="ARBA" id="ARBA00023239"/>
    </source>
</evidence>
<dbReference type="Pfam" id="PF01903">
    <property type="entry name" value="CbiX"/>
    <property type="match status" value="2"/>
</dbReference>
<keyword evidence="2" id="KW-0456">Lyase</keyword>
<dbReference type="Proteomes" id="UP000662111">
    <property type="component" value="Unassembled WGS sequence"/>
</dbReference>
<dbReference type="SUPFAM" id="SSF53800">
    <property type="entry name" value="Chelatase"/>
    <property type="match status" value="1"/>
</dbReference>
<dbReference type="PANTHER" id="PTHR33542">
    <property type="entry name" value="SIROHYDROCHLORIN FERROCHELATASE, CHLOROPLASTIC"/>
    <property type="match status" value="1"/>
</dbReference>
<evidence type="ECO:0000313" key="3">
    <source>
        <dbReference type="EMBL" id="GGK58213.1"/>
    </source>
</evidence>
<dbReference type="Gene3D" id="3.40.50.1400">
    <property type="match status" value="2"/>
</dbReference>
<dbReference type="RefSeq" id="WP_040657786.1">
    <property type="nucleotide sequence ID" value="NZ_BMLB01000001.1"/>
</dbReference>
<sequence>MSRPARTRALVVAAHGTASAEGRRAVEECAAAAAADLRTEHAVGYVDVCGPTLEEVLARSTAPVVVPLFLASGYHVRHDVPGAVAVAPDATVTPALGDAAEVVTALADRVLEACGDPGAPPDAVVLTAAGSSVDSARAEVVQVSGLLARRLGTAAGTAYLSGPGPRPQEEVRRLRAAGHRRVVVATHLLAPGHFVERARLAAGELGTVASGPLLGHPALTALVVRRYGEAGTGA</sequence>
<gene>
    <name evidence="3" type="ORF">GCM10011509_03280</name>
</gene>
<dbReference type="InterPro" id="IPR050963">
    <property type="entry name" value="Sirohydro_Cobaltochel/CbiX"/>
</dbReference>
<protein>
    <submittedName>
        <fullName evidence="3">Cobalamin biosynthesis protein CbiX</fullName>
    </submittedName>
</protein>
<reference evidence="4" key="1">
    <citation type="journal article" date="2019" name="Int. J. Syst. Evol. Microbiol.">
        <title>The Global Catalogue of Microorganisms (GCM) 10K type strain sequencing project: providing services to taxonomists for standard genome sequencing and annotation.</title>
        <authorList>
            <consortium name="The Broad Institute Genomics Platform"/>
            <consortium name="The Broad Institute Genome Sequencing Center for Infectious Disease"/>
            <person name="Wu L."/>
            <person name="Ma J."/>
        </authorList>
    </citation>
    <scope>NUCLEOTIDE SEQUENCE [LARGE SCALE GENOMIC DNA]</scope>
    <source>
        <strain evidence="4">CGMCC 1.5362</strain>
    </source>
</reference>
<keyword evidence="1" id="KW-0479">Metal-binding</keyword>
<dbReference type="PANTHER" id="PTHR33542:SF5">
    <property type="entry name" value="FERROCHELATASE CHE1"/>
    <property type="match status" value="1"/>
</dbReference>
<dbReference type="InterPro" id="IPR002762">
    <property type="entry name" value="CbiX-like"/>
</dbReference>
<dbReference type="EMBL" id="BMLB01000001">
    <property type="protein sequence ID" value="GGK58213.1"/>
    <property type="molecule type" value="Genomic_DNA"/>
</dbReference>
<name>A0ABQ2F7C6_9MICO</name>